<dbReference type="SUPFAM" id="SSF57667">
    <property type="entry name" value="beta-beta-alpha zinc fingers"/>
    <property type="match status" value="1"/>
</dbReference>
<organism evidence="9 10">
    <name type="scientific">Neonectria magnoliae</name>
    <dbReference type="NCBI Taxonomy" id="2732573"/>
    <lineage>
        <taxon>Eukaryota</taxon>
        <taxon>Fungi</taxon>
        <taxon>Dikarya</taxon>
        <taxon>Ascomycota</taxon>
        <taxon>Pezizomycotina</taxon>
        <taxon>Sordariomycetes</taxon>
        <taxon>Hypocreomycetidae</taxon>
        <taxon>Hypocreales</taxon>
        <taxon>Nectriaceae</taxon>
        <taxon>Neonectria</taxon>
    </lineage>
</organism>
<dbReference type="Pfam" id="PF04082">
    <property type="entry name" value="Fungal_trans"/>
    <property type="match status" value="1"/>
</dbReference>
<dbReference type="CDD" id="cd00067">
    <property type="entry name" value="GAL4"/>
    <property type="match status" value="1"/>
</dbReference>
<dbReference type="PROSITE" id="PS00463">
    <property type="entry name" value="ZN2_CY6_FUNGAL_1"/>
    <property type="match status" value="1"/>
</dbReference>
<dbReference type="InterPro" id="IPR036236">
    <property type="entry name" value="Znf_C2H2_sf"/>
</dbReference>
<comment type="caution">
    <text evidence="9">The sequence shown here is derived from an EMBL/GenBank/DDBJ whole genome shotgun (WGS) entry which is preliminary data.</text>
</comment>
<dbReference type="PROSITE" id="PS00028">
    <property type="entry name" value="ZINC_FINGER_C2H2_1"/>
    <property type="match status" value="1"/>
</dbReference>
<evidence type="ECO:0000313" key="10">
    <source>
        <dbReference type="Proteomes" id="UP001498421"/>
    </source>
</evidence>
<dbReference type="PANTHER" id="PTHR47660:SF2">
    <property type="entry name" value="TRANSCRIPTION FACTOR WITH C2H2 AND ZN(2)-CYS(6) DNA BINDING DOMAIN (EUROFUNG)"/>
    <property type="match status" value="1"/>
</dbReference>
<evidence type="ECO:0000256" key="2">
    <source>
        <dbReference type="ARBA" id="ARBA00022833"/>
    </source>
</evidence>
<accession>A0ABR1I4K1</accession>
<evidence type="ECO:0000259" key="7">
    <source>
        <dbReference type="PROSITE" id="PS50048"/>
    </source>
</evidence>
<keyword evidence="5" id="KW-0539">Nucleus</keyword>
<name>A0ABR1I4K1_9HYPO</name>
<dbReference type="InterPro" id="IPR036864">
    <property type="entry name" value="Zn2-C6_fun-type_DNA-bd_sf"/>
</dbReference>
<sequence length="568" mass="64680">MNRPHECSICKRGFPTHSRLIRHGKSHAPEQHVACPFCHRKFPRNDSAQRHFHTCPKRDGRPIPPRPKRGRGRKACDNCAQLKIACDSEAPCEGCLNRGTNCSYERLGSHRAPGLPTNVSSPASTPFVPREQLSDVGNRAISATPSLTNIGKSAVQFLLKLSASEHRNIVDIRKALETDSIICIDPCVPLTVDLSHGSSDELFLNFEWFLSQDDQSWYNFFTPAPLDDMPQDNALSPSTPGEQERLSLEQRIPDLMRLLQLTEAPGHGFCHDSQAQKRELFSKLLVSQHMQEAIDAFFRRMYPYQAAIHRPTFRVHDTSPLLLLVVILAGSIYTYPEDIHIIAREGFDTLENLVFGNTEFDMLVIEGHGCSPSICQSHIDLLNASIIIIYLQLGMNDKRKRWRMRKLRFPMLIAAARALSLFSTREPVPKKGSSFQEHWNSWVKAECIKRTSFAIFAIDSELAILFRTTPRIMLNEMNLGFPSSEAAFRAKSWEEWLLVDSTTNDPPKRVFSTFIQQLMDDNRKAVSENEVQSLTFLSLYFVLYEDVDSDSLNGLHKFVRKYETEKFD</sequence>
<evidence type="ECO:0000313" key="9">
    <source>
        <dbReference type="EMBL" id="KAK7428473.1"/>
    </source>
</evidence>
<evidence type="ECO:0000256" key="4">
    <source>
        <dbReference type="ARBA" id="ARBA00023163"/>
    </source>
</evidence>
<dbReference type="PANTHER" id="PTHR47660">
    <property type="entry name" value="TRANSCRIPTION FACTOR WITH C2H2 AND ZN(2)-CYS(6) DNA BINDING DOMAIN (EUROFUNG)-RELATED-RELATED"/>
    <property type="match status" value="1"/>
</dbReference>
<evidence type="ECO:0000256" key="1">
    <source>
        <dbReference type="ARBA" id="ARBA00022723"/>
    </source>
</evidence>
<evidence type="ECO:0000259" key="8">
    <source>
        <dbReference type="PROSITE" id="PS50157"/>
    </source>
</evidence>
<dbReference type="PROSITE" id="PS50157">
    <property type="entry name" value="ZINC_FINGER_C2H2_2"/>
    <property type="match status" value="1"/>
</dbReference>
<protein>
    <recommendedName>
        <fullName evidence="11">Zn(2)-C6 fungal-type domain-containing protein</fullName>
    </recommendedName>
</protein>
<feature type="domain" description="C2H2-type" evidence="8">
    <location>
        <begin position="5"/>
        <end position="32"/>
    </location>
</feature>
<dbReference type="InterPro" id="IPR013087">
    <property type="entry name" value="Znf_C2H2_type"/>
</dbReference>
<gene>
    <name evidence="9" type="ORF">QQZ08_005092</name>
</gene>
<keyword evidence="10" id="KW-1185">Reference proteome</keyword>
<dbReference type="SUPFAM" id="SSF57701">
    <property type="entry name" value="Zn2/Cys6 DNA-binding domain"/>
    <property type="match status" value="1"/>
</dbReference>
<dbReference type="CDD" id="cd12148">
    <property type="entry name" value="fungal_TF_MHR"/>
    <property type="match status" value="1"/>
</dbReference>
<dbReference type="Gene3D" id="4.10.240.10">
    <property type="entry name" value="Zn(2)-C6 fungal-type DNA-binding domain"/>
    <property type="match status" value="1"/>
</dbReference>
<keyword evidence="1" id="KW-0479">Metal-binding</keyword>
<evidence type="ECO:0000256" key="6">
    <source>
        <dbReference type="PROSITE-ProRule" id="PRU00042"/>
    </source>
</evidence>
<dbReference type="Gene3D" id="3.30.160.60">
    <property type="entry name" value="Classic Zinc Finger"/>
    <property type="match status" value="1"/>
</dbReference>
<evidence type="ECO:0008006" key="11">
    <source>
        <dbReference type="Google" id="ProtNLM"/>
    </source>
</evidence>
<proteinExistence type="predicted"/>
<reference evidence="9 10" key="1">
    <citation type="journal article" date="2025" name="Microbiol. Resour. Announc.">
        <title>Draft genome sequences for Neonectria magnoliae and Neonectria punicea, canker pathogens of Liriodendron tulipifera and Acer saccharum in West Virginia.</title>
        <authorList>
            <person name="Petronek H.M."/>
            <person name="Kasson M.T."/>
            <person name="Metheny A.M."/>
            <person name="Stauder C.M."/>
            <person name="Lovett B."/>
            <person name="Lynch S.C."/>
            <person name="Garnas J.R."/>
            <person name="Kasson L.R."/>
            <person name="Stajich J.E."/>
        </authorList>
    </citation>
    <scope>NUCLEOTIDE SEQUENCE [LARGE SCALE GENOMIC DNA]</scope>
    <source>
        <strain evidence="9 10">NRRL 64651</strain>
    </source>
</reference>
<feature type="domain" description="Zn(2)-C6 fungal-type" evidence="7">
    <location>
        <begin position="75"/>
        <end position="104"/>
    </location>
</feature>
<keyword evidence="6" id="KW-0863">Zinc-finger</keyword>
<evidence type="ECO:0000256" key="3">
    <source>
        <dbReference type="ARBA" id="ARBA00023015"/>
    </source>
</evidence>
<dbReference type="EMBL" id="JAZAVK010000041">
    <property type="protein sequence ID" value="KAK7428473.1"/>
    <property type="molecule type" value="Genomic_DNA"/>
</dbReference>
<evidence type="ECO:0000256" key="5">
    <source>
        <dbReference type="ARBA" id="ARBA00023242"/>
    </source>
</evidence>
<dbReference type="Pfam" id="PF00172">
    <property type="entry name" value="Zn_clus"/>
    <property type="match status" value="1"/>
</dbReference>
<dbReference type="InterPro" id="IPR007219">
    <property type="entry name" value="XnlR_reg_dom"/>
</dbReference>
<dbReference type="PROSITE" id="PS50048">
    <property type="entry name" value="ZN2_CY6_FUNGAL_2"/>
    <property type="match status" value="1"/>
</dbReference>
<dbReference type="InterPro" id="IPR001138">
    <property type="entry name" value="Zn2Cys6_DnaBD"/>
</dbReference>
<keyword evidence="3" id="KW-0805">Transcription regulation</keyword>
<dbReference type="Proteomes" id="UP001498421">
    <property type="component" value="Unassembled WGS sequence"/>
</dbReference>
<dbReference type="SMART" id="SM00066">
    <property type="entry name" value="GAL4"/>
    <property type="match status" value="1"/>
</dbReference>
<keyword evidence="4" id="KW-0804">Transcription</keyword>
<keyword evidence="2" id="KW-0862">Zinc</keyword>